<sequence>MTRPQACSKQDSNPVCPRTRTANHPYHHAKILLFVAASPLLNPQAGTLSHVSGTHSRSKPHPISRLSCT</sequence>
<dbReference type="AlphaFoldDB" id="A0A2I0WG15"/>
<organism evidence="2 3">
    <name type="scientific">Dendrobium catenatum</name>
    <dbReference type="NCBI Taxonomy" id="906689"/>
    <lineage>
        <taxon>Eukaryota</taxon>
        <taxon>Viridiplantae</taxon>
        <taxon>Streptophyta</taxon>
        <taxon>Embryophyta</taxon>
        <taxon>Tracheophyta</taxon>
        <taxon>Spermatophyta</taxon>
        <taxon>Magnoliopsida</taxon>
        <taxon>Liliopsida</taxon>
        <taxon>Asparagales</taxon>
        <taxon>Orchidaceae</taxon>
        <taxon>Epidendroideae</taxon>
        <taxon>Malaxideae</taxon>
        <taxon>Dendrobiinae</taxon>
        <taxon>Dendrobium</taxon>
    </lineage>
</organism>
<feature type="compositionally biased region" description="Polar residues" evidence="1">
    <location>
        <begin position="1"/>
        <end position="13"/>
    </location>
</feature>
<evidence type="ECO:0000313" key="3">
    <source>
        <dbReference type="Proteomes" id="UP000233837"/>
    </source>
</evidence>
<name>A0A2I0WG15_9ASPA</name>
<reference evidence="2 3" key="2">
    <citation type="journal article" date="2017" name="Nature">
        <title>The Apostasia genome and the evolution of orchids.</title>
        <authorList>
            <person name="Zhang G.Q."/>
            <person name="Liu K.W."/>
            <person name="Li Z."/>
            <person name="Lohaus R."/>
            <person name="Hsiao Y.Y."/>
            <person name="Niu S.C."/>
            <person name="Wang J.Y."/>
            <person name="Lin Y.C."/>
            <person name="Xu Q."/>
            <person name="Chen L.J."/>
            <person name="Yoshida K."/>
            <person name="Fujiwara S."/>
            <person name="Wang Z.W."/>
            <person name="Zhang Y.Q."/>
            <person name="Mitsuda N."/>
            <person name="Wang M."/>
            <person name="Liu G.H."/>
            <person name="Pecoraro L."/>
            <person name="Huang H.X."/>
            <person name="Xiao X.J."/>
            <person name="Lin M."/>
            <person name="Wu X.Y."/>
            <person name="Wu W.L."/>
            <person name="Chen Y.Y."/>
            <person name="Chang S.B."/>
            <person name="Sakamoto S."/>
            <person name="Ohme-Takagi M."/>
            <person name="Yagi M."/>
            <person name="Zeng S.J."/>
            <person name="Shen C.Y."/>
            <person name="Yeh C.M."/>
            <person name="Luo Y.B."/>
            <person name="Tsai W.C."/>
            <person name="Van de Peer Y."/>
            <person name="Liu Z.J."/>
        </authorList>
    </citation>
    <scope>NUCLEOTIDE SEQUENCE [LARGE SCALE GENOMIC DNA]</scope>
    <source>
        <tissue evidence="2">The whole plant</tissue>
    </source>
</reference>
<feature type="region of interest" description="Disordered" evidence="1">
    <location>
        <begin position="44"/>
        <end position="69"/>
    </location>
</feature>
<dbReference type="Proteomes" id="UP000233837">
    <property type="component" value="Unassembled WGS sequence"/>
</dbReference>
<gene>
    <name evidence="2" type="ORF">MA16_Dca004810</name>
</gene>
<evidence type="ECO:0000256" key="1">
    <source>
        <dbReference type="SAM" id="MobiDB-lite"/>
    </source>
</evidence>
<feature type="region of interest" description="Disordered" evidence="1">
    <location>
        <begin position="1"/>
        <end position="21"/>
    </location>
</feature>
<reference evidence="2 3" key="1">
    <citation type="journal article" date="2016" name="Sci. Rep.">
        <title>The Dendrobium catenatum Lindl. genome sequence provides insights into polysaccharide synthase, floral development and adaptive evolution.</title>
        <authorList>
            <person name="Zhang G.Q."/>
            <person name="Xu Q."/>
            <person name="Bian C."/>
            <person name="Tsai W.C."/>
            <person name="Yeh C.M."/>
            <person name="Liu K.W."/>
            <person name="Yoshida K."/>
            <person name="Zhang L.S."/>
            <person name="Chang S.B."/>
            <person name="Chen F."/>
            <person name="Shi Y."/>
            <person name="Su Y.Y."/>
            <person name="Zhang Y.Q."/>
            <person name="Chen L.J."/>
            <person name="Yin Y."/>
            <person name="Lin M."/>
            <person name="Huang H."/>
            <person name="Deng H."/>
            <person name="Wang Z.W."/>
            <person name="Zhu S.L."/>
            <person name="Zhao X."/>
            <person name="Deng C."/>
            <person name="Niu S.C."/>
            <person name="Huang J."/>
            <person name="Wang M."/>
            <person name="Liu G.H."/>
            <person name="Yang H.J."/>
            <person name="Xiao X.J."/>
            <person name="Hsiao Y.Y."/>
            <person name="Wu W.L."/>
            <person name="Chen Y.Y."/>
            <person name="Mitsuda N."/>
            <person name="Ohme-Takagi M."/>
            <person name="Luo Y.B."/>
            <person name="Van de Peer Y."/>
            <person name="Liu Z.J."/>
        </authorList>
    </citation>
    <scope>NUCLEOTIDE SEQUENCE [LARGE SCALE GENOMIC DNA]</scope>
    <source>
        <tissue evidence="2">The whole plant</tissue>
    </source>
</reference>
<proteinExistence type="predicted"/>
<protein>
    <submittedName>
        <fullName evidence="2">Uncharacterized protein</fullName>
    </submittedName>
</protein>
<keyword evidence="3" id="KW-1185">Reference proteome</keyword>
<evidence type="ECO:0000313" key="2">
    <source>
        <dbReference type="EMBL" id="PKU74620.1"/>
    </source>
</evidence>
<accession>A0A2I0WG15</accession>
<feature type="compositionally biased region" description="Polar residues" evidence="1">
    <location>
        <begin position="44"/>
        <end position="55"/>
    </location>
</feature>
<dbReference type="EMBL" id="KZ502668">
    <property type="protein sequence ID" value="PKU74620.1"/>
    <property type="molecule type" value="Genomic_DNA"/>
</dbReference>